<keyword evidence="2" id="KW-0378">Hydrolase</keyword>
<dbReference type="PANTHER" id="PTHR10655:SF17">
    <property type="entry name" value="LYSOPHOSPHOLIPASE-LIKE PROTEIN 1"/>
    <property type="match status" value="1"/>
</dbReference>
<proteinExistence type="inferred from homology"/>
<feature type="domain" description="Phospholipase/carboxylesterase/thioesterase" evidence="3">
    <location>
        <begin position="5"/>
        <end position="96"/>
    </location>
</feature>
<keyword evidence="5" id="KW-1185">Reference proteome</keyword>
<dbReference type="InterPro" id="IPR029058">
    <property type="entry name" value="AB_hydrolase_fold"/>
</dbReference>
<dbReference type="Gene3D" id="3.40.50.1820">
    <property type="entry name" value="alpha/beta hydrolase"/>
    <property type="match status" value="1"/>
</dbReference>
<dbReference type="InterPro" id="IPR003140">
    <property type="entry name" value="PLipase/COase/thioEstase"/>
</dbReference>
<dbReference type="GO" id="GO:0010363">
    <property type="term" value="P:regulation of plant-type hypersensitive response"/>
    <property type="evidence" value="ECO:0000318"/>
    <property type="project" value="GO_Central"/>
</dbReference>
<dbReference type="InParanoid" id="A0A3N7FQ23"/>
<dbReference type="EMBL" id="CM009293">
    <property type="protein sequence ID" value="RQO88761.1"/>
    <property type="molecule type" value="Genomic_DNA"/>
</dbReference>
<protein>
    <recommendedName>
        <fullName evidence="3">Phospholipase/carboxylesterase/thioesterase domain-containing protein</fullName>
    </recommendedName>
</protein>
<evidence type="ECO:0000313" key="5">
    <source>
        <dbReference type="Proteomes" id="UP000006729"/>
    </source>
</evidence>
<accession>A0A3N7FQ23</accession>
<dbReference type="InterPro" id="IPR050565">
    <property type="entry name" value="LYPA1-2/EST-like"/>
</dbReference>
<dbReference type="Proteomes" id="UP000006729">
    <property type="component" value="Chromosome 4"/>
</dbReference>
<organism evidence="4 5">
    <name type="scientific">Populus trichocarpa</name>
    <name type="common">Western balsam poplar</name>
    <name type="synonym">Populus balsamifera subsp. trichocarpa</name>
    <dbReference type="NCBI Taxonomy" id="3694"/>
    <lineage>
        <taxon>Eukaryota</taxon>
        <taxon>Viridiplantae</taxon>
        <taxon>Streptophyta</taxon>
        <taxon>Embryophyta</taxon>
        <taxon>Tracheophyta</taxon>
        <taxon>Spermatophyta</taxon>
        <taxon>Magnoliopsida</taxon>
        <taxon>eudicotyledons</taxon>
        <taxon>Gunneridae</taxon>
        <taxon>Pentapetalae</taxon>
        <taxon>rosids</taxon>
        <taxon>fabids</taxon>
        <taxon>Malpighiales</taxon>
        <taxon>Salicaceae</taxon>
        <taxon>Saliceae</taxon>
        <taxon>Populus</taxon>
    </lineage>
</organism>
<evidence type="ECO:0000259" key="3">
    <source>
        <dbReference type="Pfam" id="PF02230"/>
    </source>
</evidence>
<dbReference type="Pfam" id="PF02230">
    <property type="entry name" value="Abhydrolase_2"/>
    <property type="match status" value="1"/>
</dbReference>
<sequence>MVASRSFVLWLHGLGDSGPANVLIKTLFTCPEFRTTKWSFPSAPISPVSCNDSPKDESRSLKAVRNVHAIIDKEIAAGTNPENVFVCGFSQGGLFTDTTLKNDLGFLGGLSDSNVLQVP</sequence>
<evidence type="ECO:0000256" key="2">
    <source>
        <dbReference type="ARBA" id="ARBA00022801"/>
    </source>
</evidence>
<dbReference type="STRING" id="3694.A0A3N7FQ23"/>
<dbReference type="GO" id="GO:0052689">
    <property type="term" value="F:carboxylic ester hydrolase activity"/>
    <property type="evidence" value="ECO:0000318"/>
    <property type="project" value="GO_Central"/>
</dbReference>
<dbReference type="AlphaFoldDB" id="A0A3N7FQ23"/>
<gene>
    <name evidence="4" type="ORF">POPTR_004G001650</name>
</gene>
<evidence type="ECO:0000256" key="1">
    <source>
        <dbReference type="ARBA" id="ARBA00006499"/>
    </source>
</evidence>
<dbReference type="PANTHER" id="PTHR10655">
    <property type="entry name" value="LYSOPHOSPHOLIPASE-RELATED"/>
    <property type="match status" value="1"/>
</dbReference>
<evidence type="ECO:0000313" key="4">
    <source>
        <dbReference type="EMBL" id="RQO88761.1"/>
    </source>
</evidence>
<dbReference type="SUPFAM" id="SSF53474">
    <property type="entry name" value="alpha/beta-Hydrolases"/>
    <property type="match status" value="1"/>
</dbReference>
<dbReference type="GO" id="GO:0005737">
    <property type="term" value="C:cytoplasm"/>
    <property type="evidence" value="ECO:0000318"/>
    <property type="project" value="GO_Central"/>
</dbReference>
<comment type="similarity">
    <text evidence="1">Belongs to the AB hydrolase superfamily. AB hydrolase 2 family.</text>
</comment>
<reference evidence="4 5" key="1">
    <citation type="journal article" date="2006" name="Science">
        <title>The genome of black cottonwood, Populus trichocarpa (Torr. &amp; Gray).</title>
        <authorList>
            <person name="Tuskan G.A."/>
            <person name="Difazio S."/>
            <person name="Jansson S."/>
            <person name="Bohlmann J."/>
            <person name="Grigoriev I."/>
            <person name="Hellsten U."/>
            <person name="Putnam N."/>
            <person name="Ralph S."/>
            <person name="Rombauts S."/>
            <person name="Salamov A."/>
            <person name="Schein J."/>
            <person name="Sterck L."/>
            <person name="Aerts A."/>
            <person name="Bhalerao R.R."/>
            <person name="Bhalerao R.P."/>
            <person name="Blaudez D."/>
            <person name="Boerjan W."/>
            <person name="Brun A."/>
            <person name="Brunner A."/>
            <person name="Busov V."/>
            <person name="Campbell M."/>
            <person name="Carlson J."/>
            <person name="Chalot M."/>
            <person name="Chapman J."/>
            <person name="Chen G.L."/>
            <person name="Cooper D."/>
            <person name="Coutinho P.M."/>
            <person name="Couturier J."/>
            <person name="Covert S."/>
            <person name="Cronk Q."/>
            <person name="Cunningham R."/>
            <person name="Davis J."/>
            <person name="Degroeve S."/>
            <person name="Dejardin A."/>
            <person name="Depamphilis C."/>
            <person name="Detter J."/>
            <person name="Dirks B."/>
            <person name="Dubchak I."/>
            <person name="Duplessis S."/>
            <person name="Ehlting J."/>
            <person name="Ellis B."/>
            <person name="Gendler K."/>
            <person name="Goodstein D."/>
            <person name="Gribskov M."/>
            <person name="Grimwood J."/>
            <person name="Groover A."/>
            <person name="Gunter L."/>
            <person name="Hamberger B."/>
            <person name="Heinze B."/>
            <person name="Helariutta Y."/>
            <person name="Henrissat B."/>
            <person name="Holligan D."/>
            <person name="Holt R."/>
            <person name="Huang W."/>
            <person name="Islam-Faridi N."/>
            <person name="Jones S."/>
            <person name="Jones-Rhoades M."/>
            <person name="Jorgensen R."/>
            <person name="Joshi C."/>
            <person name="Kangasjarvi J."/>
            <person name="Karlsson J."/>
            <person name="Kelleher C."/>
            <person name="Kirkpatrick R."/>
            <person name="Kirst M."/>
            <person name="Kohler A."/>
            <person name="Kalluri U."/>
            <person name="Larimer F."/>
            <person name="Leebens-Mack J."/>
            <person name="Leple J.C."/>
            <person name="Locascio P."/>
            <person name="Lou Y."/>
            <person name="Lucas S."/>
            <person name="Martin F."/>
            <person name="Montanini B."/>
            <person name="Napoli C."/>
            <person name="Nelson D.R."/>
            <person name="Nelson C."/>
            <person name="Nieminen K."/>
            <person name="Nilsson O."/>
            <person name="Pereda V."/>
            <person name="Peter G."/>
            <person name="Philippe R."/>
            <person name="Pilate G."/>
            <person name="Poliakov A."/>
            <person name="Razumovskaya J."/>
            <person name="Richardson P."/>
            <person name="Rinaldi C."/>
            <person name="Ritland K."/>
            <person name="Rouze P."/>
            <person name="Ryaboy D."/>
            <person name="Schmutz J."/>
            <person name="Schrader J."/>
            <person name="Segerman B."/>
            <person name="Shin H."/>
            <person name="Siddiqui A."/>
            <person name="Sterky F."/>
            <person name="Terry A."/>
            <person name="Tsai C.J."/>
            <person name="Uberbacher E."/>
            <person name="Unneberg P."/>
            <person name="Vahala J."/>
            <person name="Wall K."/>
            <person name="Wessler S."/>
            <person name="Yang G."/>
            <person name="Yin T."/>
            <person name="Douglas C."/>
            <person name="Marra M."/>
            <person name="Sandberg G."/>
            <person name="Van de Peer Y."/>
            <person name="Rokhsar D."/>
        </authorList>
    </citation>
    <scope>NUCLEOTIDE SEQUENCE [LARGE SCALE GENOMIC DNA]</scope>
    <source>
        <strain evidence="5">cv. Nisqually</strain>
    </source>
</reference>
<name>A0A3N7FQ23_POPTR</name>